<name>A0A9N9DZB8_9GLOM</name>
<sequence length="125" mass="13787">MNATGEQVFVTTGLAYRHNQNYHLLPWNSHDAHNNIGRMTSMGRLRREIDFGILSINNPIDNPMPDVGGPVFSYDVNITTGDLGTSRADLKGIITGTTGELAFVTKIERIRAEANINIFTSLGLR</sequence>
<evidence type="ECO:0000313" key="1">
    <source>
        <dbReference type="EMBL" id="CAG8654006.1"/>
    </source>
</evidence>
<dbReference type="AlphaFoldDB" id="A0A9N9DZB8"/>
<protein>
    <submittedName>
        <fullName evidence="1">3340_t:CDS:1</fullName>
    </submittedName>
</protein>
<accession>A0A9N9DZB8</accession>
<comment type="caution">
    <text evidence="1">The sequence shown here is derived from an EMBL/GenBank/DDBJ whole genome shotgun (WGS) entry which is preliminary data.</text>
</comment>
<dbReference type="Proteomes" id="UP000789396">
    <property type="component" value="Unassembled WGS sequence"/>
</dbReference>
<dbReference type="EMBL" id="CAJVPZ010014040">
    <property type="protein sequence ID" value="CAG8654006.1"/>
    <property type="molecule type" value="Genomic_DNA"/>
</dbReference>
<gene>
    <name evidence="1" type="ORF">RFULGI_LOCUS8579</name>
</gene>
<reference evidence="1" key="1">
    <citation type="submission" date="2021-06" db="EMBL/GenBank/DDBJ databases">
        <authorList>
            <person name="Kallberg Y."/>
            <person name="Tangrot J."/>
            <person name="Rosling A."/>
        </authorList>
    </citation>
    <scope>NUCLEOTIDE SEQUENCE</scope>
    <source>
        <strain evidence="1">IN212</strain>
    </source>
</reference>
<organism evidence="1 2">
    <name type="scientific">Racocetra fulgida</name>
    <dbReference type="NCBI Taxonomy" id="60492"/>
    <lineage>
        <taxon>Eukaryota</taxon>
        <taxon>Fungi</taxon>
        <taxon>Fungi incertae sedis</taxon>
        <taxon>Mucoromycota</taxon>
        <taxon>Glomeromycotina</taxon>
        <taxon>Glomeromycetes</taxon>
        <taxon>Diversisporales</taxon>
        <taxon>Gigasporaceae</taxon>
        <taxon>Racocetra</taxon>
    </lineage>
</organism>
<proteinExistence type="predicted"/>
<evidence type="ECO:0000313" key="2">
    <source>
        <dbReference type="Proteomes" id="UP000789396"/>
    </source>
</evidence>
<keyword evidence="2" id="KW-1185">Reference proteome</keyword>